<organism evidence="5 6">
    <name type="scientific">Aegilops tauschii subsp. strangulata</name>
    <name type="common">Goatgrass</name>
    <dbReference type="NCBI Taxonomy" id="200361"/>
    <lineage>
        <taxon>Eukaryota</taxon>
        <taxon>Viridiplantae</taxon>
        <taxon>Streptophyta</taxon>
        <taxon>Embryophyta</taxon>
        <taxon>Tracheophyta</taxon>
        <taxon>Spermatophyta</taxon>
        <taxon>Magnoliopsida</taxon>
        <taxon>Liliopsida</taxon>
        <taxon>Poales</taxon>
        <taxon>Poaceae</taxon>
        <taxon>BOP clade</taxon>
        <taxon>Pooideae</taxon>
        <taxon>Triticodae</taxon>
        <taxon>Triticeae</taxon>
        <taxon>Triticinae</taxon>
        <taxon>Aegilops</taxon>
    </lineage>
</organism>
<dbReference type="Pfam" id="PF01535">
    <property type="entry name" value="PPR"/>
    <property type="match status" value="4"/>
</dbReference>
<reference evidence="5" key="5">
    <citation type="journal article" date="2021" name="G3 (Bethesda)">
        <title>Aegilops tauschii genome assembly Aet v5.0 features greater sequence contiguity and improved annotation.</title>
        <authorList>
            <person name="Wang L."/>
            <person name="Zhu T."/>
            <person name="Rodriguez J.C."/>
            <person name="Deal K.R."/>
            <person name="Dubcovsky J."/>
            <person name="McGuire P.E."/>
            <person name="Lux T."/>
            <person name="Spannagl M."/>
            <person name="Mayer K.F.X."/>
            <person name="Baldrich P."/>
            <person name="Meyers B.C."/>
            <person name="Huo N."/>
            <person name="Gu Y.Q."/>
            <person name="Zhou H."/>
            <person name="Devos K.M."/>
            <person name="Bennetzen J.L."/>
            <person name="Unver T."/>
            <person name="Budak H."/>
            <person name="Gulick P.J."/>
            <person name="Galiba G."/>
            <person name="Kalapos B."/>
            <person name="Nelson D.R."/>
            <person name="Li P."/>
            <person name="You F.M."/>
            <person name="Luo M.C."/>
            <person name="Dvorak J."/>
        </authorList>
    </citation>
    <scope>NUCLEOTIDE SEQUENCE [LARGE SCALE GENOMIC DNA]</scope>
    <source>
        <strain evidence="5">cv. AL8/78</strain>
    </source>
</reference>
<dbReference type="Proteomes" id="UP000015105">
    <property type="component" value="Chromosome 3D"/>
</dbReference>
<dbReference type="PANTHER" id="PTHR24015:SF1767">
    <property type="entry name" value="OS01G0600400 PROTEIN"/>
    <property type="match status" value="1"/>
</dbReference>
<dbReference type="Pfam" id="PF13041">
    <property type="entry name" value="PPR_2"/>
    <property type="match status" value="4"/>
</dbReference>
<feature type="repeat" description="PPR" evidence="3">
    <location>
        <begin position="106"/>
        <end position="136"/>
    </location>
</feature>
<name>A0A453F0I1_AEGTS</name>
<feature type="repeat" description="PPR" evidence="3">
    <location>
        <begin position="340"/>
        <end position="374"/>
    </location>
</feature>
<evidence type="ECO:0000256" key="3">
    <source>
        <dbReference type="PROSITE-ProRule" id="PRU00708"/>
    </source>
</evidence>
<feature type="repeat" description="PPR" evidence="3">
    <location>
        <begin position="542"/>
        <end position="576"/>
    </location>
</feature>
<keyword evidence="6" id="KW-1185">Reference proteome</keyword>
<dbReference type="PROSITE" id="PS51375">
    <property type="entry name" value="PPR"/>
    <property type="match status" value="7"/>
</dbReference>
<evidence type="ECO:0008006" key="7">
    <source>
        <dbReference type="Google" id="ProtNLM"/>
    </source>
</evidence>
<feature type="compositionally biased region" description="Low complexity" evidence="4">
    <location>
        <begin position="34"/>
        <end position="49"/>
    </location>
</feature>
<dbReference type="STRING" id="200361.A0A453F0I1"/>
<reference evidence="6" key="2">
    <citation type="journal article" date="2017" name="Nat. Plants">
        <title>The Aegilops tauschii genome reveals multiple impacts of transposons.</title>
        <authorList>
            <person name="Zhao G."/>
            <person name="Zou C."/>
            <person name="Li K."/>
            <person name="Wang K."/>
            <person name="Li T."/>
            <person name="Gao L."/>
            <person name="Zhang X."/>
            <person name="Wang H."/>
            <person name="Yang Z."/>
            <person name="Liu X."/>
            <person name="Jiang W."/>
            <person name="Mao L."/>
            <person name="Kong X."/>
            <person name="Jiao Y."/>
            <person name="Jia J."/>
        </authorList>
    </citation>
    <scope>NUCLEOTIDE SEQUENCE [LARGE SCALE GENOMIC DNA]</scope>
    <source>
        <strain evidence="6">cv. AL8/78</strain>
    </source>
</reference>
<evidence type="ECO:0000256" key="1">
    <source>
        <dbReference type="ARBA" id="ARBA00022737"/>
    </source>
</evidence>
<dbReference type="InterPro" id="IPR011990">
    <property type="entry name" value="TPR-like_helical_dom_sf"/>
</dbReference>
<dbReference type="Gene3D" id="1.25.40.10">
    <property type="entry name" value="Tetratricopeptide repeat domain"/>
    <property type="match status" value="6"/>
</dbReference>
<reference evidence="5" key="4">
    <citation type="submission" date="2019-03" db="UniProtKB">
        <authorList>
            <consortium name="EnsemblPlants"/>
        </authorList>
    </citation>
    <scope>IDENTIFICATION</scope>
</reference>
<dbReference type="SUPFAM" id="SSF48452">
    <property type="entry name" value="TPR-like"/>
    <property type="match status" value="1"/>
</dbReference>
<dbReference type="GO" id="GO:0003723">
    <property type="term" value="F:RNA binding"/>
    <property type="evidence" value="ECO:0007669"/>
    <property type="project" value="InterPro"/>
</dbReference>
<dbReference type="FunFam" id="1.25.40.10:FF:003297">
    <property type="entry name" value="Uncharacterized protein"/>
    <property type="match status" value="1"/>
</dbReference>
<dbReference type="FunFam" id="1.25.40.10:FF:000090">
    <property type="entry name" value="Pentatricopeptide repeat-containing protein, chloroplastic"/>
    <property type="match status" value="1"/>
</dbReference>
<dbReference type="FunFam" id="1.25.40.10:FF:003309">
    <property type="entry name" value="Uncharacterized protein"/>
    <property type="match status" value="1"/>
</dbReference>
<sequence>CRRLRGHCPLYSSFSQAKFMSSLALFHGPFSYHRAPPSSPTGTSPRPTRLAAHSSPSHPNSRPLPDAQADELRSHAAALQDCAVRRALRCGQELHARLLRSARQPDTFLLDSLLNMYCKCGRLADARRVFDGMPHRDVVAWTALLSAYTAAGDAEEALDLFYQMNQEGLVPNGFTLASVLKACSVMSSHSEFTRQVHGQVVKLQGLDDPYVGSSLVQAYTSRGEVDAAETVLLGLPERSDVSWNALLTEYARQGDYRKAMRVFHKLSEFGDEIRKYTLPTLLKCCVELGLAKSGQALHALVVKRGLETDNVLNNCLVEMYSRCLSAEEAYQVFIRIDEPDVVHCSAMISSFGRHGMAWEAFDLFVKMSDMGVNPNQYTFVGIAGVASKTGDANLCRCVHAYVVKSGLAVPKLVADAILNMYVKVGAAQDATLAFHLMHEPDTFSWNTFLSGFYSGSNCEQGLRIFKQMKCEGFSANKYTYVGVLRCCTSLMNLMYGTQVHACVLKSGLQSDNDVSRMLLDMYAQSGCFTSACLVFDRLEERDAFSWTVIMSGYAKTDEAEKVMECFRSMLQENKRPNDATLAVSLSVSSDMASLGSGLQLHSWAIKSGWNSSVVSGALVDMYVKCGNITDAEMLFYESETCDQVAWNTLICGYSQHGHGYKALDTFRRMVDDGKRPDDITFVGVLSACSHAGLLDEGRKYFQLLSSVYGITPTMEHYACMIDILSKAGRLAEAESLIYQMPLIPDSSIWRTILGACRIHGNIEIAERAAERLFELDPQDVSSSVLLSNIYADLGRWSDVTRLRNMLLDHGVKKEPGCSWIEVNGQIHVFLSQDGCPKY</sequence>
<keyword evidence="1" id="KW-0677">Repeat</keyword>
<accession>A0A453F0I1</accession>
<proteinExistence type="predicted"/>
<dbReference type="FunFam" id="1.25.40.10:FF:000227">
    <property type="entry name" value="Pentatricopeptide repeat-containing protein At3g13880"/>
    <property type="match status" value="1"/>
</dbReference>
<feature type="repeat" description="PPR" evidence="3">
    <location>
        <begin position="137"/>
        <end position="171"/>
    </location>
</feature>
<feature type="repeat" description="PPR" evidence="3">
    <location>
        <begin position="441"/>
        <end position="475"/>
    </location>
</feature>
<dbReference type="Pfam" id="PF20431">
    <property type="entry name" value="E_motif"/>
    <property type="match status" value="1"/>
</dbReference>
<dbReference type="AlphaFoldDB" id="A0A453F0I1"/>
<dbReference type="InterPro" id="IPR046848">
    <property type="entry name" value="E_motif"/>
</dbReference>
<dbReference type="InterPro" id="IPR002885">
    <property type="entry name" value="PPR_rpt"/>
</dbReference>
<dbReference type="InterPro" id="IPR046960">
    <property type="entry name" value="PPR_At4g14850-like_plant"/>
</dbReference>
<protein>
    <recommendedName>
        <fullName evidence="7">Pentacotripeptide-repeat region of PRORP domain-containing protein</fullName>
    </recommendedName>
</protein>
<dbReference type="EnsemblPlants" id="AET3Gv20530400.1">
    <property type="protein sequence ID" value="AET3Gv20530400.1"/>
    <property type="gene ID" value="AET3Gv20530400"/>
</dbReference>
<feature type="repeat" description="PPR" evidence="3">
    <location>
        <begin position="642"/>
        <end position="676"/>
    </location>
</feature>
<dbReference type="GO" id="GO:0009451">
    <property type="term" value="P:RNA modification"/>
    <property type="evidence" value="ECO:0007669"/>
    <property type="project" value="InterPro"/>
</dbReference>
<dbReference type="Pfam" id="PF12854">
    <property type="entry name" value="PPR_1"/>
    <property type="match status" value="1"/>
</dbReference>
<evidence type="ECO:0000256" key="2">
    <source>
        <dbReference type="ARBA" id="ARBA00022946"/>
    </source>
</evidence>
<feature type="region of interest" description="Disordered" evidence="4">
    <location>
        <begin position="34"/>
        <end position="68"/>
    </location>
</feature>
<dbReference type="PANTHER" id="PTHR24015">
    <property type="entry name" value="OS07G0578800 PROTEIN-RELATED"/>
    <property type="match status" value="1"/>
</dbReference>
<reference evidence="6" key="1">
    <citation type="journal article" date="2014" name="Science">
        <title>Ancient hybridizations among the ancestral genomes of bread wheat.</title>
        <authorList>
            <consortium name="International Wheat Genome Sequencing Consortium,"/>
            <person name="Marcussen T."/>
            <person name="Sandve S.R."/>
            <person name="Heier L."/>
            <person name="Spannagl M."/>
            <person name="Pfeifer M."/>
            <person name="Jakobsen K.S."/>
            <person name="Wulff B.B."/>
            <person name="Steuernagel B."/>
            <person name="Mayer K.F."/>
            <person name="Olsen O.A."/>
        </authorList>
    </citation>
    <scope>NUCLEOTIDE SEQUENCE [LARGE SCALE GENOMIC DNA]</scope>
    <source>
        <strain evidence="6">cv. AL8/78</strain>
    </source>
</reference>
<dbReference type="Gramene" id="AET3Gv20530400.1">
    <property type="protein sequence ID" value="AET3Gv20530400.1"/>
    <property type="gene ID" value="AET3Gv20530400"/>
</dbReference>
<evidence type="ECO:0000256" key="4">
    <source>
        <dbReference type="SAM" id="MobiDB-lite"/>
    </source>
</evidence>
<evidence type="ECO:0000313" key="6">
    <source>
        <dbReference type="Proteomes" id="UP000015105"/>
    </source>
</evidence>
<keyword evidence="2" id="KW-0809">Transit peptide</keyword>
<dbReference type="NCBIfam" id="TIGR00756">
    <property type="entry name" value="PPR"/>
    <property type="match status" value="7"/>
</dbReference>
<feature type="repeat" description="PPR" evidence="3">
    <location>
        <begin position="239"/>
        <end position="273"/>
    </location>
</feature>
<reference evidence="5" key="3">
    <citation type="journal article" date="2017" name="Nature">
        <title>Genome sequence of the progenitor of the wheat D genome Aegilops tauschii.</title>
        <authorList>
            <person name="Luo M.C."/>
            <person name="Gu Y.Q."/>
            <person name="Puiu D."/>
            <person name="Wang H."/>
            <person name="Twardziok S.O."/>
            <person name="Deal K.R."/>
            <person name="Huo N."/>
            <person name="Zhu T."/>
            <person name="Wang L."/>
            <person name="Wang Y."/>
            <person name="McGuire P.E."/>
            <person name="Liu S."/>
            <person name="Long H."/>
            <person name="Ramasamy R.K."/>
            <person name="Rodriguez J.C."/>
            <person name="Van S.L."/>
            <person name="Yuan L."/>
            <person name="Wang Z."/>
            <person name="Xia Z."/>
            <person name="Xiao L."/>
            <person name="Anderson O.D."/>
            <person name="Ouyang S."/>
            <person name="Liang Y."/>
            <person name="Zimin A.V."/>
            <person name="Pertea G."/>
            <person name="Qi P."/>
            <person name="Bennetzen J.L."/>
            <person name="Dai X."/>
            <person name="Dawson M.W."/>
            <person name="Muller H.G."/>
            <person name="Kugler K."/>
            <person name="Rivarola-Duarte L."/>
            <person name="Spannagl M."/>
            <person name="Mayer K.F.X."/>
            <person name="Lu F.H."/>
            <person name="Bevan M.W."/>
            <person name="Leroy P."/>
            <person name="Li P."/>
            <person name="You F.M."/>
            <person name="Sun Q."/>
            <person name="Liu Z."/>
            <person name="Lyons E."/>
            <person name="Wicker T."/>
            <person name="Salzberg S.L."/>
            <person name="Devos K.M."/>
            <person name="Dvorak J."/>
        </authorList>
    </citation>
    <scope>NUCLEOTIDE SEQUENCE [LARGE SCALE GENOMIC DNA]</scope>
    <source>
        <strain evidence="5">cv. AL8/78</strain>
    </source>
</reference>
<evidence type="ECO:0000313" key="5">
    <source>
        <dbReference type="EnsemblPlants" id="AET3Gv20530400.1"/>
    </source>
</evidence>